<evidence type="ECO:0000256" key="1">
    <source>
        <dbReference type="ARBA" id="ARBA00001968"/>
    </source>
</evidence>
<dbReference type="EMBL" id="HBUF01374543">
    <property type="protein sequence ID" value="CAG6727674.1"/>
    <property type="molecule type" value="Transcribed_RNA"/>
</dbReference>
<dbReference type="PANTHER" id="PTHR34615">
    <property type="entry name" value="PX DOMAIN-CONTAINING PROTEIN"/>
    <property type="match status" value="1"/>
</dbReference>
<keyword evidence="2" id="KW-0479">Metal-binding</keyword>
<comment type="cofactor">
    <cofactor evidence="1">
        <name>a divalent metal cation</name>
        <dbReference type="ChEBI" id="CHEBI:60240"/>
    </cofactor>
</comment>
<feature type="domain" description="DDE Tnp4" evidence="3">
    <location>
        <begin position="173"/>
        <end position="330"/>
    </location>
</feature>
<proteinExistence type="predicted"/>
<dbReference type="EMBL" id="HBUF01374545">
    <property type="protein sequence ID" value="CAG6727676.1"/>
    <property type="molecule type" value="Transcribed_RNA"/>
</dbReference>
<dbReference type="AlphaFoldDB" id="A0A8D8YFB0"/>
<dbReference type="EMBL" id="HBUF01374544">
    <property type="protein sequence ID" value="CAG6727675.1"/>
    <property type="molecule type" value="Transcribed_RNA"/>
</dbReference>
<protein>
    <recommendedName>
        <fullName evidence="3">DDE Tnp4 domain-containing protein</fullName>
    </recommendedName>
</protein>
<accession>A0A8D8YFB0</accession>
<evidence type="ECO:0000259" key="3">
    <source>
        <dbReference type="Pfam" id="PF13359"/>
    </source>
</evidence>
<evidence type="ECO:0000313" key="4">
    <source>
        <dbReference type="EMBL" id="CAG6727675.1"/>
    </source>
</evidence>
<dbReference type="Pfam" id="PF13359">
    <property type="entry name" value="DDE_Tnp_4"/>
    <property type="match status" value="1"/>
</dbReference>
<dbReference type="PANTHER" id="PTHR34615:SF1">
    <property type="entry name" value="PX DOMAIN-CONTAINING PROTEIN"/>
    <property type="match status" value="1"/>
</dbReference>
<dbReference type="InterPro" id="IPR027806">
    <property type="entry name" value="HARBI1_dom"/>
</dbReference>
<dbReference type="EMBL" id="HBUF01032371">
    <property type="protein sequence ID" value="CAG6615256.1"/>
    <property type="molecule type" value="Transcribed_RNA"/>
</dbReference>
<organism evidence="4">
    <name type="scientific">Cacopsylla melanoneura</name>
    <dbReference type="NCBI Taxonomy" id="428564"/>
    <lineage>
        <taxon>Eukaryota</taxon>
        <taxon>Metazoa</taxon>
        <taxon>Ecdysozoa</taxon>
        <taxon>Arthropoda</taxon>
        <taxon>Hexapoda</taxon>
        <taxon>Insecta</taxon>
        <taxon>Pterygota</taxon>
        <taxon>Neoptera</taxon>
        <taxon>Paraneoptera</taxon>
        <taxon>Hemiptera</taxon>
        <taxon>Sternorrhyncha</taxon>
        <taxon>Psylloidea</taxon>
        <taxon>Psyllidae</taxon>
        <taxon>Psyllinae</taxon>
        <taxon>Cacopsylla</taxon>
    </lineage>
</organism>
<evidence type="ECO:0000256" key="2">
    <source>
        <dbReference type="ARBA" id="ARBA00022723"/>
    </source>
</evidence>
<name>A0A8D8YFB0_9HEMI</name>
<reference evidence="4" key="1">
    <citation type="submission" date="2021-05" db="EMBL/GenBank/DDBJ databases">
        <authorList>
            <person name="Alioto T."/>
            <person name="Alioto T."/>
            <person name="Gomez Garrido J."/>
        </authorList>
    </citation>
    <scope>NUCLEOTIDE SEQUENCE</scope>
</reference>
<sequence>MSIEEALFLHVIGEINDDDLDLAIMHHLEDAQPRQLRAEKYGRFNLEDHDEKEVWQMFRFKKEHIPLLQRLLHIPEEISTNDRGTISGKEALCILLRRLAYPNRWTDLEPIFGLSAPYMSKIGNIVLDIIYEEKGRLLLQDLRNLHWLTEERLQRYAQVIGQVCPLHNCWGFIDGTARPIARPSVNQEAHYSGHKRVHCLKYQGVACPDGLIVSMMGPFEGARHDAGVLRDTNLMQQLEEKAKFSQENKFVLYGDPAYPMSELLLKPFATRNITQLEQDFNTRMATARQAVEWGFGKVIAEFAFLDFKKNQKILWQQVGKMYLVGTLLTNCHTCLYGGQTSIYFNIDPISIEEYLLE</sequence>
<dbReference type="GO" id="GO:0046872">
    <property type="term" value="F:metal ion binding"/>
    <property type="evidence" value="ECO:0007669"/>
    <property type="project" value="UniProtKB-KW"/>
</dbReference>